<keyword evidence="1" id="KW-0812">Transmembrane</keyword>
<evidence type="ECO:0000313" key="3">
    <source>
        <dbReference type="Proteomes" id="UP000886653"/>
    </source>
</evidence>
<keyword evidence="1" id="KW-1133">Transmembrane helix</keyword>
<organism evidence="2 3">
    <name type="scientific">Cronartium quercuum f. sp. fusiforme G11</name>
    <dbReference type="NCBI Taxonomy" id="708437"/>
    <lineage>
        <taxon>Eukaryota</taxon>
        <taxon>Fungi</taxon>
        <taxon>Dikarya</taxon>
        <taxon>Basidiomycota</taxon>
        <taxon>Pucciniomycotina</taxon>
        <taxon>Pucciniomycetes</taxon>
        <taxon>Pucciniales</taxon>
        <taxon>Coleosporiaceae</taxon>
        <taxon>Cronartium</taxon>
    </lineage>
</organism>
<gene>
    <name evidence="2" type="ORF">CROQUDRAFT_655402</name>
</gene>
<evidence type="ECO:0000256" key="1">
    <source>
        <dbReference type="SAM" id="Phobius"/>
    </source>
</evidence>
<protein>
    <submittedName>
        <fullName evidence="2">Uncharacterized protein</fullName>
    </submittedName>
</protein>
<comment type="caution">
    <text evidence="2">The sequence shown here is derived from an EMBL/GenBank/DDBJ whole genome shotgun (WGS) entry which is preliminary data.</text>
</comment>
<dbReference type="AlphaFoldDB" id="A0A9P6NL86"/>
<dbReference type="EMBL" id="MU167241">
    <property type="protein sequence ID" value="KAG0148034.1"/>
    <property type="molecule type" value="Genomic_DNA"/>
</dbReference>
<keyword evidence="1" id="KW-0472">Membrane</keyword>
<feature type="transmembrane region" description="Helical" evidence="1">
    <location>
        <begin position="31"/>
        <end position="50"/>
    </location>
</feature>
<sequence length="52" mass="5870">MTVGYSLSLRWEIAVPMYIGSVASTSHFVRLWFGSIHFLVCLQFIGIYSITA</sequence>
<dbReference type="Proteomes" id="UP000886653">
    <property type="component" value="Unassembled WGS sequence"/>
</dbReference>
<keyword evidence="3" id="KW-1185">Reference proteome</keyword>
<name>A0A9P6NL86_9BASI</name>
<reference evidence="2" key="1">
    <citation type="submission" date="2013-11" db="EMBL/GenBank/DDBJ databases">
        <title>Genome sequence of the fusiform rust pathogen reveals effectors for host alternation and coevolution with pine.</title>
        <authorList>
            <consortium name="DOE Joint Genome Institute"/>
            <person name="Smith K."/>
            <person name="Pendleton A."/>
            <person name="Kubisiak T."/>
            <person name="Anderson C."/>
            <person name="Salamov A."/>
            <person name="Aerts A."/>
            <person name="Riley R."/>
            <person name="Clum A."/>
            <person name="Lindquist E."/>
            <person name="Ence D."/>
            <person name="Campbell M."/>
            <person name="Kronenberg Z."/>
            <person name="Feau N."/>
            <person name="Dhillon B."/>
            <person name="Hamelin R."/>
            <person name="Burleigh J."/>
            <person name="Smith J."/>
            <person name="Yandell M."/>
            <person name="Nelson C."/>
            <person name="Grigoriev I."/>
            <person name="Davis J."/>
        </authorList>
    </citation>
    <scope>NUCLEOTIDE SEQUENCE</scope>
    <source>
        <strain evidence="2">G11</strain>
    </source>
</reference>
<accession>A0A9P6NL86</accession>
<proteinExistence type="predicted"/>
<evidence type="ECO:0000313" key="2">
    <source>
        <dbReference type="EMBL" id="KAG0148034.1"/>
    </source>
</evidence>